<proteinExistence type="predicted"/>
<keyword evidence="3" id="KW-0812">Transmembrane</keyword>
<evidence type="ECO:0000256" key="9">
    <source>
        <dbReference type="ARBA" id="ARBA00023136"/>
    </source>
</evidence>
<evidence type="ECO:0000256" key="3">
    <source>
        <dbReference type="ARBA" id="ARBA00022692"/>
    </source>
</evidence>
<name>T1HNU7_RHOPR</name>
<keyword evidence="7" id="KW-0862">Zinc</keyword>
<feature type="compositionally biased region" description="Polar residues" evidence="10">
    <location>
        <begin position="1"/>
        <end position="19"/>
    </location>
</feature>
<dbReference type="GO" id="GO:0016567">
    <property type="term" value="P:protein ubiquitination"/>
    <property type="evidence" value="ECO:0007669"/>
    <property type="project" value="TreeGrafter"/>
</dbReference>
<evidence type="ECO:0000256" key="7">
    <source>
        <dbReference type="ARBA" id="ARBA00022833"/>
    </source>
</evidence>
<dbReference type="EnsemblMetazoa" id="RPRC005721-RA">
    <property type="protein sequence ID" value="RPRC005721-PA"/>
    <property type="gene ID" value="RPRC005721"/>
</dbReference>
<organism evidence="11 12">
    <name type="scientific">Rhodnius prolixus</name>
    <name type="common">Triatomid bug</name>
    <dbReference type="NCBI Taxonomy" id="13249"/>
    <lineage>
        <taxon>Eukaryota</taxon>
        <taxon>Metazoa</taxon>
        <taxon>Ecdysozoa</taxon>
        <taxon>Arthropoda</taxon>
        <taxon>Hexapoda</taxon>
        <taxon>Insecta</taxon>
        <taxon>Pterygota</taxon>
        <taxon>Neoptera</taxon>
        <taxon>Paraneoptera</taxon>
        <taxon>Hemiptera</taxon>
        <taxon>Heteroptera</taxon>
        <taxon>Panheteroptera</taxon>
        <taxon>Cimicomorpha</taxon>
        <taxon>Reduviidae</taxon>
        <taxon>Triatominae</taxon>
        <taxon>Rhodnius</taxon>
    </lineage>
</organism>
<feature type="region of interest" description="Disordered" evidence="10">
    <location>
        <begin position="1"/>
        <end position="67"/>
    </location>
</feature>
<dbReference type="VEuPathDB" id="VectorBase:RPRC005721"/>
<feature type="compositionally biased region" description="Basic and acidic residues" evidence="10">
    <location>
        <begin position="27"/>
        <end position="41"/>
    </location>
</feature>
<evidence type="ECO:0000256" key="5">
    <source>
        <dbReference type="ARBA" id="ARBA00022771"/>
    </source>
</evidence>
<dbReference type="PROSITE" id="PS51292">
    <property type="entry name" value="ZF_RING_CH"/>
    <property type="match status" value="1"/>
</dbReference>
<evidence type="ECO:0000256" key="2">
    <source>
        <dbReference type="ARBA" id="ARBA00022679"/>
    </source>
</evidence>
<keyword evidence="12" id="KW-1185">Reference proteome</keyword>
<keyword evidence="2" id="KW-0808">Transferase</keyword>
<protein>
    <submittedName>
        <fullName evidence="11">RING-CH-type domain-containing protein</fullName>
    </submittedName>
</protein>
<evidence type="ECO:0000256" key="4">
    <source>
        <dbReference type="ARBA" id="ARBA00022723"/>
    </source>
</evidence>
<keyword evidence="5" id="KW-0863">Zinc-finger</keyword>
<evidence type="ECO:0000256" key="6">
    <source>
        <dbReference type="ARBA" id="ARBA00022786"/>
    </source>
</evidence>
<feature type="compositionally biased region" description="Basic and acidic residues" evidence="10">
    <location>
        <begin position="119"/>
        <end position="134"/>
    </location>
</feature>
<keyword evidence="9" id="KW-0472">Membrane</keyword>
<evidence type="ECO:0000313" key="11">
    <source>
        <dbReference type="EnsemblMetazoa" id="RPRC005721-PA"/>
    </source>
</evidence>
<comment type="subcellular location">
    <subcellularLocation>
        <location evidence="1">Membrane</location>
        <topology evidence="1">Multi-pass membrane protein</topology>
    </subcellularLocation>
</comment>
<dbReference type="SUPFAM" id="SSF57850">
    <property type="entry name" value="RING/U-box"/>
    <property type="match status" value="1"/>
</dbReference>
<dbReference type="EMBL" id="ACPB03018082">
    <property type="status" value="NOT_ANNOTATED_CDS"/>
    <property type="molecule type" value="Genomic_DNA"/>
</dbReference>
<reference evidence="11" key="1">
    <citation type="submission" date="2015-05" db="UniProtKB">
        <authorList>
            <consortium name="EnsemblMetazoa"/>
        </authorList>
    </citation>
    <scope>IDENTIFICATION</scope>
</reference>
<dbReference type="GO" id="GO:0004842">
    <property type="term" value="F:ubiquitin-protein transferase activity"/>
    <property type="evidence" value="ECO:0007669"/>
    <property type="project" value="TreeGrafter"/>
</dbReference>
<dbReference type="InterPro" id="IPR013083">
    <property type="entry name" value="Znf_RING/FYVE/PHD"/>
</dbReference>
<dbReference type="STRING" id="13249.T1HNU7"/>
<dbReference type="GO" id="GO:0016020">
    <property type="term" value="C:membrane"/>
    <property type="evidence" value="ECO:0007669"/>
    <property type="project" value="UniProtKB-SubCell"/>
</dbReference>
<dbReference type="Pfam" id="PF12906">
    <property type="entry name" value="RINGv"/>
    <property type="match status" value="1"/>
</dbReference>
<dbReference type="PANTHER" id="PTHR46065">
    <property type="entry name" value="E3 UBIQUITIN-PROTEIN LIGASE MARCH 2/3 FAMILY MEMBER"/>
    <property type="match status" value="1"/>
</dbReference>
<keyword evidence="6" id="KW-0833">Ubl conjugation pathway</keyword>
<evidence type="ECO:0000256" key="1">
    <source>
        <dbReference type="ARBA" id="ARBA00004141"/>
    </source>
</evidence>
<accession>T1HNU7</accession>
<feature type="compositionally biased region" description="Polar residues" evidence="10">
    <location>
        <begin position="44"/>
        <end position="66"/>
    </location>
</feature>
<dbReference type="InParanoid" id="T1HNU7"/>
<keyword evidence="8" id="KW-1133">Transmembrane helix</keyword>
<feature type="region of interest" description="Disordered" evidence="10">
    <location>
        <begin position="112"/>
        <end position="134"/>
    </location>
</feature>
<evidence type="ECO:0000256" key="8">
    <source>
        <dbReference type="ARBA" id="ARBA00022989"/>
    </source>
</evidence>
<dbReference type="InterPro" id="IPR011016">
    <property type="entry name" value="Znf_RING-CH"/>
</dbReference>
<evidence type="ECO:0000313" key="12">
    <source>
        <dbReference type="Proteomes" id="UP000015103"/>
    </source>
</evidence>
<dbReference type="GO" id="GO:0008270">
    <property type="term" value="F:zinc ion binding"/>
    <property type="evidence" value="ECO:0007669"/>
    <property type="project" value="UniProtKB-KW"/>
</dbReference>
<dbReference type="Proteomes" id="UP000015103">
    <property type="component" value="Unassembled WGS sequence"/>
</dbReference>
<dbReference type="AlphaFoldDB" id="T1HNU7"/>
<keyword evidence="4" id="KW-0479">Metal-binding</keyword>
<dbReference type="eggNOG" id="KOG1609">
    <property type="taxonomic scope" value="Eukaryota"/>
</dbReference>
<dbReference type="HOGENOM" id="CLU_736338_0_0_1"/>
<sequence length="376" mass="41856">MISELCSSSANGTQRSTQVLEDGMGSEEIKTPADSRSEAEKSILPQSLEVSEALTSPPSHGTSNVLISLPPKIASGTLPVSDGEKQGTSGERISNLIEEITNINISKIKTSSEKQITAKSEKDAVDSKDHEGDSKIVQPQALKQLSSENNFISPQNPPRIENENGKFINSFYLKFKKIIIIMIIYLVNMQHESFLTSDSTRNFTENSSSAAFTLLLRKDSHQFCRICHEVGSDDSFISPCRCKGSLSLVHKWCLERWLAESDTNHCELCGFVFNVSRKPKYNIIWSLLLWLWTAAPRRERRLLLCDTLLFAALCPLIILTTVLAFQVAESILGPDINEKIIQLGLQLSRENIQFTVDCYFGDPSNSDDISELSDYG</sequence>
<evidence type="ECO:0000256" key="10">
    <source>
        <dbReference type="SAM" id="MobiDB-lite"/>
    </source>
</evidence>
<dbReference type="SMART" id="SM00744">
    <property type="entry name" value="RINGv"/>
    <property type="match status" value="1"/>
</dbReference>
<dbReference type="Gene3D" id="3.30.40.10">
    <property type="entry name" value="Zinc/RING finger domain, C3HC4 (zinc finger)"/>
    <property type="match status" value="1"/>
</dbReference>
<dbReference type="PANTHER" id="PTHR46065:SF3">
    <property type="entry name" value="FI20425P1"/>
    <property type="match status" value="1"/>
</dbReference>